<evidence type="ECO:0000256" key="5">
    <source>
        <dbReference type="SAM" id="Phobius"/>
    </source>
</evidence>
<keyword evidence="8" id="KW-1185">Reference proteome</keyword>
<dbReference type="Proteomes" id="UP000280792">
    <property type="component" value="Unassembled WGS sequence"/>
</dbReference>
<dbReference type="GO" id="GO:0016020">
    <property type="term" value="C:membrane"/>
    <property type="evidence" value="ECO:0007669"/>
    <property type="project" value="UniProtKB-SubCell"/>
</dbReference>
<dbReference type="GO" id="GO:0000271">
    <property type="term" value="P:polysaccharide biosynthetic process"/>
    <property type="evidence" value="ECO:0007669"/>
    <property type="project" value="InterPro"/>
</dbReference>
<evidence type="ECO:0000313" key="7">
    <source>
        <dbReference type="EMBL" id="RRJ85238.1"/>
    </source>
</evidence>
<evidence type="ECO:0000256" key="4">
    <source>
        <dbReference type="ARBA" id="ARBA00023136"/>
    </source>
</evidence>
<feature type="transmembrane region" description="Helical" evidence="5">
    <location>
        <begin position="42"/>
        <end position="62"/>
    </location>
</feature>
<comment type="subcellular location">
    <subcellularLocation>
        <location evidence="1">Membrane</location>
        <topology evidence="1">Multi-pass membrane protein</topology>
    </subcellularLocation>
</comment>
<feature type="transmembrane region" description="Helical" evidence="5">
    <location>
        <begin position="82"/>
        <end position="105"/>
    </location>
</feature>
<feature type="transmembrane region" description="Helical" evidence="5">
    <location>
        <begin position="12"/>
        <end position="36"/>
    </location>
</feature>
<reference evidence="7 8" key="2">
    <citation type="submission" date="2018-12" db="EMBL/GenBank/DDBJ databases">
        <title>Simiduia agarivorans gen. nov., sp. nov., a marine, agarolytic bacterium isolated from shallow coastal water from Keelung, Taiwan.</title>
        <authorList>
            <person name="Shieh W.Y."/>
        </authorList>
    </citation>
    <scope>NUCLEOTIDE SEQUENCE [LARGE SCALE GENOMIC DNA]</scope>
    <source>
        <strain evidence="7 8">GTF-13</strain>
    </source>
</reference>
<dbReference type="InterPro" id="IPR007267">
    <property type="entry name" value="GtrA_DPMS_TM"/>
</dbReference>
<protein>
    <submittedName>
        <fullName evidence="7">GtrA family protein</fullName>
    </submittedName>
</protein>
<evidence type="ECO:0000259" key="6">
    <source>
        <dbReference type="Pfam" id="PF04138"/>
    </source>
</evidence>
<comment type="caution">
    <text evidence="7">The sequence shown here is derived from an EMBL/GenBank/DDBJ whole genome shotgun (WGS) entry which is preliminary data.</text>
</comment>
<gene>
    <name evidence="7" type="ORF">D0544_09280</name>
</gene>
<keyword evidence="3 5" id="KW-1133">Transmembrane helix</keyword>
<keyword evidence="2 5" id="KW-0812">Transmembrane</keyword>
<sequence length="146" mass="15971">MGMARVPLPRFARYVIVGSVVGLGAVLFRELLAWLLPRGGTGTYLTTVVVTYGIAIVASYLLQRQFTFNYELADRRRRVFSLYVVVALVGGAVTSLLSVGVRALLLRVELLAPFADTLAFILGALGASVVTYLLNLWLVFRRTHPG</sequence>
<dbReference type="Pfam" id="PF04138">
    <property type="entry name" value="GtrA_DPMS_TM"/>
    <property type="match status" value="1"/>
</dbReference>
<name>A0A3P3VTF0_9GAMM</name>
<reference evidence="7 8" key="1">
    <citation type="submission" date="2018-08" db="EMBL/GenBank/DDBJ databases">
        <authorList>
            <person name="Khan S.A."/>
        </authorList>
    </citation>
    <scope>NUCLEOTIDE SEQUENCE [LARGE SCALE GENOMIC DNA]</scope>
    <source>
        <strain evidence="7 8">GTF-13</strain>
    </source>
</reference>
<evidence type="ECO:0000256" key="1">
    <source>
        <dbReference type="ARBA" id="ARBA00004141"/>
    </source>
</evidence>
<keyword evidence="4 5" id="KW-0472">Membrane</keyword>
<feature type="transmembrane region" description="Helical" evidence="5">
    <location>
        <begin position="117"/>
        <end position="140"/>
    </location>
</feature>
<accession>A0A3P3VTF0</accession>
<dbReference type="AlphaFoldDB" id="A0A3P3VTF0"/>
<evidence type="ECO:0000256" key="2">
    <source>
        <dbReference type="ARBA" id="ARBA00022692"/>
    </source>
</evidence>
<organism evidence="7 8">
    <name type="scientific">Aestuariirhabdus litorea</name>
    <dbReference type="NCBI Taxonomy" id="2528527"/>
    <lineage>
        <taxon>Bacteria</taxon>
        <taxon>Pseudomonadati</taxon>
        <taxon>Pseudomonadota</taxon>
        <taxon>Gammaproteobacteria</taxon>
        <taxon>Oceanospirillales</taxon>
        <taxon>Aestuariirhabdaceae</taxon>
        <taxon>Aestuariirhabdus</taxon>
    </lineage>
</organism>
<dbReference type="EMBL" id="QWEZ01000001">
    <property type="protein sequence ID" value="RRJ85238.1"/>
    <property type="molecule type" value="Genomic_DNA"/>
</dbReference>
<evidence type="ECO:0000256" key="3">
    <source>
        <dbReference type="ARBA" id="ARBA00022989"/>
    </source>
</evidence>
<feature type="domain" description="GtrA/DPMS transmembrane" evidence="6">
    <location>
        <begin position="20"/>
        <end position="140"/>
    </location>
</feature>
<evidence type="ECO:0000313" key="8">
    <source>
        <dbReference type="Proteomes" id="UP000280792"/>
    </source>
</evidence>
<proteinExistence type="predicted"/>